<dbReference type="OrthoDB" id="62952at2759"/>
<proteinExistence type="predicted"/>
<dbReference type="AlphaFoldDB" id="A0A9W4XS10"/>
<dbReference type="EMBL" id="CAOQHR010000013">
    <property type="protein sequence ID" value="CAI6342139.1"/>
    <property type="molecule type" value="Genomic_DNA"/>
</dbReference>
<name>A0A9W4XS10_9PLEO</name>
<accession>A0A9W4XS10</accession>
<dbReference type="Proteomes" id="UP001152607">
    <property type="component" value="Unassembled WGS sequence"/>
</dbReference>
<organism evidence="2 3">
    <name type="scientific">Periconia digitata</name>
    <dbReference type="NCBI Taxonomy" id="1303443"/>
    <lineage>
        <taxon>Eukaryota</taxon>
        <taxon>Fungi</taxon>
        <taxon>Dikarya</taxon>
        <taxon>Ascomycota</taxon>
        <taxon>Pezizomycotina</taxon>
        <taxon>Dothideomycetes</taxon>
        <taxon>Pleosporomycetidae</taxon>
        <taxon>Pleosporales</taxon>
        <taxon>Massarineae</taxon>
        <taxon>Periconiaceae</taxon>
        <taxon>Periconia</taxon>
    </lineage>
</organism>
<evidence type="ECO:0000256" key="1">
    <source>
        <dbReference type="SAM" id="MobiDB-lite"/>
    </source>
</evidence>
<evidence type="ECO:0000313" key="3">
    <source>
        <dbReference type="Proteomes" id="UP001152607"/>
    </source>
</evidence>
<sequence>MLLQRRYSVTGQTPPNDVGPIKSQPSPKLQALDTNVQTGTCGLCGSGSKVEDDGKPQAAASALDSVLVYGEQAHKWRTTPPIEGAAAEESYFEGHNCPKTSHQCTGRTSSKRSATQLPSPNTPFNQALPTKIARLGLNYTDMNIDVDEDCMTDPFPEESDWALSSVDRFCSASPSLAVSPISPPSSVSDELAMEPLRLTIPSDVASEDFALSPPVAQSFKPEPPAILDHHVHVTLLTLPAEIRHDVYLRLPGLVVSHPLIYCLSTYANNLQHPLAAVNRLLRSEVLAVFYSYNTWIIKLEYKMMYEAFQDWIIRVGDGAASLRLVTVALRGRLFKPSTSHVPSAIGMNGQFLNGGHPLPQPFQGQVVMSNATPILQVEEYSPPDGDASFRIDLSEKFPGGRVELVRCDGTKEAGEEARVYLAKMVARLWEKRSMGTLNGQDWINMVDDFLAFVGWF</sequence>
<gene>
    <name evidence="2" type="ORF">PDIGIT_LOCUS15342</name>
</gene>
<evidence type="ECO:0000313" key="2">
    <source>
        <dbReference type="EMBL" id="CAI6342139.1"/>
    </source>
</evidence>
<protein>
    <submittedName>
        <fullName evidence="2">Uncharacterized protein</fullName>
    </submittedName>
</protein>
<feature type="region of interest" description="Disordered" evidence="1">
    <location>
        <begin position="101"/>
        <end position="124"/>
    </location>
</feature>
<reference evidence="2" key="1">
    <citation type="submission" date="2023-01" db="EMBL/GenBank/DDBJ databases">
        <authorList>
            <person name="Van Ghelder C."/>
            <person name="Rancurel C."/>
        </authorList>
    </citation>
    <scope>NUCLEOTIDE SEQUENCE</scope>
    <source>
        <strain evidence="2">CNCM I-4278</strain>
    </source>
</reference>
<feature type="region of interest" description="Disordered" evidence="1">
    <location>
        <begin position="1"/>
        <end position="27"/>
    </location>
</feature>
<keyword evidence="3" id="KW-1185">Reference proteome</keyword>
<comment type="caution">
    <text evidence="2">The sequence shown here is derived from an EMBL/GenBank/DDBJ whole genome shotgun (WGS) entry which is preliminary data.</text>
</comment>